<dbReference type="AlphaFoldDB" id="A0A120KLA8"/>
<protein>
    <recommendedName>
        <fullName evidence="5">Cell division protein FtsL</fullName>
    </recommendedName>
</protein>
<feature type="region of interest" description="Disordered" evidence="1">
    <location>
        <begin position="1"/>
        <end position="51"/>
    </location>
</feature>
<organism evidence="3 4">
    <name type="scientific">Actinomyces radicidentis</name>
    <dbReference type="NCBI Taxonomy" id="111015"/>
    <lineage>
        <taxon>Bacteria</taxon>
        <taxon>Bacillati</taxon>
        <taxon>Actinomycetota</taxon>
        <taxon>Actinomycetes</taxon>
        <taxon>Actinomycetales</taxon>
        <taxon>Actinomycetaceae</taxon>
        <taxon>Actinomyces</taxon>
    </lineage>
</organism>
<evidence type="ECO:0008006" key="5">
    <source>
        <dbReference type="Google" id="ProtNLM"/>
    </source>
</evidence>
<reference evidence="4" key="1">
    <citation type="submission" date="2016-02" db="EMBL/GenBank/DDBJ databases">
        <authorList>
            <person name="Holder M.E."/>
            <person name="Ajami N.J."/>
            <person name="Petrosino J.F."/>
        </authorList>
    </citation>
    <scope>NUCLEOTIDE SEQUENCE [LARGE SCALE GENOMIC DNA]</scope>
    <source>
        <strain evidence="4">CCUG 36733</strain>
    </source>
</reference>
<evidence type="ECO:0000313" key="3">
    <source>
        <dbReference type="EMBL" id="AMD87695.1"/>
    </source>
</evidence>
<dbReference type="EMBL" id="CP014228">
    <property type="protein sequence ID" value="AMD87695.1"/>
    <property type="molecule type" value="Genomic_DNA"/>
</dbReference>
<proteinExistence type="predicted"/>
<keyword evidence="2" id="KW-0472">Membrane</keyword>
<feature type="compositionally biased region" description="Low complexity" evidence="1">
    <location>
        <begin position="1"/>
        <end position="15"/>
    </location>
</feature>
<evidence type="ECO:0000313" key="4">
    <source>
        <dbReference type="Proteomes" id="UP000065220"/>
    </source>
</evidence>
<keyword evidence="2" id="KW-1133">Transmembrane helix</keyword>
<evidence type="ECO:0000256" key="1">
    <source>
        <dbReference type="SAM" id="MobiDB-lite"/>
    </source>
</evidence>
<sequence>MSAAASTATTTSTETPSRRRARTAPVRRTAGAPTARARRPRVRREASESEQPQLYVVRGLAPARSTLPFILLIVAILIGALATSMVLNARMADTAYKMQKAQIELNVVNDHIDTVQGEVLDESSPEQLAQRAAALGMVPAQAPGVVDLTSSTVSGGTAAWSE</sequence>
<dbReference type="RefSeq" id="WP_067942648.1">
    <property type="nucleotide sequence ID" value="NZ_CP014228.1"/>
</dbReference>
<dbReference type="Proteomes" id="UP000065220">
    <property type="component" value="Chromosome"/>
</dbReference>
<name>A0A120KLA8_ACTRD</name>
<accession>A0A120KLA8</accession>
<gene>
    <name evidence="3" type="ORF">AXF14_09005</name>
</gene>
<evidence type="ECO:0000256" key="2">
    <source>
        <dbReference type="SAM" id="Phobius"/>
    </source>
</evidence>
<keyword evidence="4" id="KW-1185">Reference proteome</keyword>
<dbReference type="STRING" id="111015.AXF14_09005"/>
<keyword evidence="2" id="KW-0812">Transmembrane</keyword>
<feature type="compositionally biased region" description="Low complexity" evidence="1">
    <location>
        <begin position="23"/>
        <end position="35"/>
    </location>
</feature>
<feature type="transmembrane region" description="Helical" evidence="2">
    <location>
        <begin position="69"/>
        <end position="89"/>
    </location>
</feature>
<dbReference type="KEGG" id="ard:AXF14_09005"/>